<dbReference type="EMBL" id="BSBI01000002">
    <property type="protein sequence ID" value="GLF93961.1"/>
    <property type="molecule type" value="Genomic_DNA"/>
</dbReference>
<keyword evidence="2" id="KW-0560">Oxidoreductase</keyword>
<dbReference type="SUPFAM" id="SSF51735">
    <property type="entry name" value="NAD(P)-binding Rossmann-fold domains"/>
    <property type="match status" value="1"/>
</dbReference>
<gene>
    <name evidence="3" type="ORF">SYYSPA8_06710</name>
</gene>
<dbReference type="InterPro" id="IPR020904">
    <property type="entry name" value="Sc_DH/Rdtase_CS"/>
</dbReference>
<reference evidence="3 4" key="1">
    <citation type="submission" date="2022-10" db="EMBL/GenBank/DDBJ databases">
        <title>Draft genome sequence of Streptomyces sp. YSPA8.</title>
        <authorList>
            <person name="Moriuchi R."/>
            <person name="Dohra H."/>
            <person name="Yamamura H."/>
            <person name="Kodani S."/>
        </authorList>
    </citation>
    <scope>NUCLEOTIDE SEQUENCE [LARGE SCALE GENOMIC DNA]</scope>
    <source>
        <strain evidence="3 4">YSPA8</strain>
    </source>
</reference>
<accession>A0ABQ5NUC0</accession>
<sequence length="265" mass="27332">MTGRTAVVTGAARGIGRSVARRLVREGWRVLLSDVDPRVEAVARELDTSPVGGSGDGGGEPRAAGVVADVSRACDAARLAETAAELFGGVDALVANAAVGGPDTPLLDTPETEIRRVFEVNFFGVLHCVQAVRPLLGREGSVGRIVVVGSLFAQRPTPGAGAYSASKAAVQSLMRTLAVELAPSCTVNAVAPGYVMTGMHREELAARARRSGRSVEEERERVVAEVPLARHGVGADVADAVHYLLSGAGYVTGQTLNVNGGVLTS</sequence>
<dbReference type="Gene3D" id="3.40.50.720">
    <property type="entry name" value="NAD(P)-binding Rossmann-like Domain"/>
    <property type="match status" value="1"/>
</dbReference>
<evidence type="ECO:0000313" key="3">
    <source>
        <dbReference type="EMBL" id="GLF93961.1"/>
    </source>
</evidence>
<evidence type="ECO:0000256" key="1">
    <source>
        <dbReference type="ARBA" id="ARBA00006484"/>
    </source>
</evidence>
<proteinExistence type="inferred from homology"/>
<name>A0ABQ5NUC0_9ACTN</name>
<dbReference type="PANTHER" id="PTHR43639:SF1">
    <property type="entry name" value="SHORT-CHAIN DEHYDROGENASE_REDUCTASE FAMILY PROTEIN"/>
    <property type="match status" value="1"/>
</dbReference>
<comment type="caution">
    <text evidence="3">The sequence shown here is derived from an EMBL/GenBank/DDBJ whole genome shotgun (WGS) entry which is preliminary data.</text>
</comment>
<dbReference type="PANTHER" id="PTHR43639">
    <property type="entry name" value="OXIDOREDUCTASE, SHORT-CHAIN DEHYDROGENASE/REDUCTASE FAMILY (AFU_ORTHOLOGUE AFUA_5G02870)"/>
    <property type="match status" value="1"/>
</dbReference>
<dbReference type="InterPro" id="IPR002347">
    <property type="entry name" value="SDR_fam"/>
</dbReference>
<evidence type="ECO:0000313" key="4">
    <source>
        <dbReference type="Proteomes" id="UP001291653"/>
    </source>
</evidence>
<dbReference type="PRINTS" id="PR00080">
    <property type="entry name" value="SDRFAMILY"/>
</dbReference>
<dbReference type="Proteomes" id="UP001291653">
    <property type="component" value="Unassembled WGS sequence"/>
</dbReference>
<dbReference type="PRINTS" id="PR00081">
    <property type="entry name" value="GDHRDH"/>
</dbReference>
<dbReference type="CDD" id="cd05233">
    <property type="entry name" value="SDR_c"/>
    <property type="match status" value="1"/>
</dbReference>
<dbReference type="RefSeq" id="WP_323446034.1">
    <property type="nucleotide sequence ID" value="NZ_BSBI01000002.1"/>
</dbReference>
<comment type="similarity">
    <text evidence="1">Belongs to the short-chain dehydrogenases/reductases (SDR) family.</text>
</comment>
<organism evidence="3 4">
    <name type="scientific">Streptomyces yaizuensis</name>
    <dbReference type="NCBI Taxonomy" id="2989713"/>
    <lineage>
        <taxon>Bacteria</taxon>
        <taxon>Bacillati</taxon>
        <taxon>Actinomycetota</taxon>
        <taxon>Actinomycetes</taxon>
        <taxon>Kitasatosporales</taxon>
        <taxon>Streptomycetaceae</taxon>
        <taxon>Streptomyces</taxon>
    </lineage>
</organism>
<protein>
    <submittedName>
        <fullName evidence="3">SDR family oxidoreductase</fullName>
    </submittedName>
</protein>
<dbReference type="PROSITE" id="PS00061">
    <property type="entry name" value="ADH_SHORT"/>
    <property type="match status" value="1"/>
</dbReference>
<dbReference type="Pfam" id="PF13561">
    <property type="entry name" value="adh_short_C2"/>
    <property type="match status" value="1"/>
</dbReference>
<keyword evidence="4" id="KW-1185">Reference proteome</keyword>
<dbReference type="InterPro" id="IPR036291">
    <property type="entry name" value="NAD(P)-bd_dom_sf"/>
</dbReference>
<evidence type="ECO:0000256" key="2">
    <source>
        <dbReference type="ARBA" id="ARBA00023002"/>
    </source>
</evidence>